<evidence type="ECO:0000313" key="2">
    <source>
        <dbReference type="EMBL" id="RJP62274.1"/>
    </source>
</evidence>
<proteinExistence type="predicted"/>
<gene>
    <name evidence="2" type="ORF">C4541_00150</name>
</gene>
<feature type="transmembrane region" description="Helical" evidence="1">
    <location>
        <begin position="6"/>
        <end position="24"/>
    </location>
</feature>
<protein>
    <submittedName>
        <fullName evidence="2">Uncharacterized protein</fullName>
    </submittedName>
</protein>
<comment type="caution">
    <text evidence="2">The sequence shown here is derived from an EMBL/GenBank/DDBJ whole genome shotgun (WGS) entry which is preliminary data.</text>
</comment>
<organism evidence="2 3">
    <name type="scientific">Candidatus Auribacter fodinae</name>
    <dbReference type="NCBI Taxonomy" id="2093366"/>
    <lineage>
        <taxon>Bacteria</taxon>
        <taxon>Pseudomonadati</taxon>
        <taxon>Candidatus Auribacterota</taxon>
        <taxon>Candidatus Auribacteria</taxon>
        <taxon>Candidatus Auribacterales</taxon>
        <taxon>Candidatus Auribacteraceae</taxon>
        <taxon>Candidatus Auribacter</taxon>
    </lineage>
</organism>
<keyword evidence="1" id="KW-0812">Transmembrane</keyword>
<keyword evidence="1" id="KW-0472">Membrane</keyword>
<keyword evidence="1" id="KW-1133">Transmembrane helix</keyword>
<evidence type="ECO:0000256" key="1">
    <source>
        <dbReference type="SAM" id="Phobius"/>
    </source>
</evidence>
<dbReference type="AlphaFoldDB" id="A0A3A4RBQ1"/>
<accession>A0A3A4RBQ1</accession>
<evidence type="ECO:0000313" key="3">
    <source>
        <dbReference type="Proteomes" id="UP000266426"/>
    </source>
</evidence>
<name>A0A3A4RBQ1_9BACT</name>
<reference evidence="2 3" key="1">
    <citation type="journal article" date="2017" name="ISME J.">
        <title>Energy and carbon metabolisms in a deep terrestrial subsurface fluid microbial community.</title>
        <authorList>
            <person name="Momper L."/>
            <person name="Jungbluth S.P."/>
            <person name="Lee M.D."/>
            <person name="Amend J.P."/>
        </authorList>
    </citation>
    <scope>NUCLEOTIDE SEQUENCE [LARGE SCALE GENOMIC DNA]</scope>
    <source>
        <strain evidence="2">SURF_26</strain>
    </source>
</reference>
<dbReference type="EMBL" id="QZJZ01000003">
    <property type="protein sequence ID" value="RJP62274.1"/>
    <property type="molecule type" value="Genomic_DNA"/>
</dbReference>
<dbReference type="Proteomes" id="UP000266426">
    <property type="component" value="Unassembled WGS sequence"/>
</dbReference>
<sequence>MHLSGQYFYSVLFVDVTHFLYFLYKIFDPKKQNFHQIYKNFLTDMLAEYTKLVRNELSYGVY</sequence>